<evidence type="ECO:0000313" key="6">
    <source>
        <dbReference type="EMBL" id="SEG14983.1"/>
    </source>
</evidence>
<evidence type="ECO:0000313" key="7">
    <source>
        <dbReference type="Proteomes" id="UP000242850"/>
    </source>
</evidence>
<sequence length="225" mass="25964">MRHAFLRRISIFSNLDEDYLEKIACLVCQRNYKKGSLIFFEGDTAEAVYFVKKGRVKIYKVGHDGKEHIISILSEGEIFAESCLFGLNRYPASAQAYEDTDVLFIKREDFEELLEENPKIAIEIIKAMGKRLQMVSKKIENLALRDAYGKVAMLLLDILLKEHINVYNGIEIDTQLSRQDMANMVGVTRETFIRALSKLKECGAIDFERDKIKIIDIKKLKEFID</sequence>
<evidence type="ECO:0000259" key="5">
    <source>
        <dbReference type="PROSITE" id="PS51063"/>
    </source>
</evidence>
<evidence type="ECO:0000256" key="1">
    <source>
        <dbReference type="ARBA" id="ARBA00023015"/>
    </source>
</evidence>
<dbReference type="GO" id="GO:0003700">
    <property type="term" value="F:DNA-binding transcription factor activity"/>
    <property type="evidence" value="ECO:0007669"/>
    <property type="project" value="TreeGrafter"/>
</dbReference>
<gene>
    <name evidence="6" type="ORF">SAMN05660865_01861</name>
</gene>
<dbReference type="Pfam" id="PF00027">
    <property type="entry name" value="cNMP_binding"/>
    <property type="match status" value="1"/>
</dbReference>
<dbReference type="GO" id="GO:0005829">
    <property type="term" value="C:cytosol"/>
    <property type="evidence" value="ECO:0007669"/>
    <property type="project" value="TreeGrafter"/>
</dbReference>
<dbReference type="InterPro" id="IPR014710">
    <property type="entry name" value="RmlC-like_jellyroll"/>
</dbReference>
<dbReference type="Gene3D" id="1.10.10.10">
    <property type="entry name" value="Winged helix-like DNA-binding domain superfamily/Winged helix DNA-binding domain"/>
    <property type="match status" value="1"/>
</dbReference>
<dbReference type="InterPro" id="IPR036388">
    <property type="entry name" value="WH-like_DNA-bd_sf"/>
</dbReference>
<dbReference type="SUPFAM" id="SSF46785">
    <property type="entry name" value="Winged helix' DNA-binding domain"/>
    <property type="match status" value="1"/>
</dbReference>
<protein>
    <submittedName>
        <fullName evidence="6">CRP/FNR family transcriptional regulator, anaerobic regulatory protein</fullName>
    </submittedName>
</protein>
<accession>A0A1H5XTK1</accession>
<dbReference type="SMART" id="SM00419">
    <property type="entry name" value="HTH_CRP"/>
    <property type="match status" value="1"/>
</dbReference>
<dbReference type="EMBL" id="FNUK01000037">
    <property type="protein sequence ID" value="SEG14983.1"/>
    <property type="molecule type" value="Genomic_DNA"/>
</dbReference>
<keyword evidence="3" id="KW-0804">Transcription</keyword>
<dbReference type="PANTHER" id="PTHR24567:SF74">
    <property type="entry name" value="HTH-TYPE TRANSCRIPTIONAL REGULATOR ARCR"/>
    <property type="match status" value="1"/>
</dbReference>
<dbReference type="SUPFAM" id="SSF51206">
    <property type="entry name" value="cAMP-binding domain-like"/>
    <property type="match status" value="1"/>
</dbReference>
<keyword evidence="2" id="KW-0238">DNA-binding</keyword>
<feature type="domain" description="Cyclic nucleotide-binding" evidence="4">
    <location>
        <begin position="11"/>
        <end position="131"/>
    </location>
</feature>
<dbReference type="InterPro" id="IPR018490">
    <property type="entry name" value="cNMP-bd_dom_sf"/>
</dbReference>
<dbReference type="InterPro" id="IPR012318">
    <property type="entry name" value="HTH_CRP"/>
</dbReference>
<evidence type="ECO:0000259" key="4">
    <source>
        <dbReference type="PROSITE" id="PS50042"/>
    </source>
</evidence>
<dbReference type="AlphaFoldDB" id="A0A1H5XTK1"/>
<dbReference type="OrthoDB" id="9798104at2"/>
<proteinExistence type="predicted"/>
<dbReference type="InterPro" id="IPR000595">
    <property type="entry name" value="cNMP-bd_dom"/>
</dbReference>
<dbReference type="Gene3D" id="2.60.120.10">
    <property type="entry name" value="Jelly Rolls"/>
    <property type="match status" value="1"/>
</dbReference>
<feature type="domain" description="HTH crp-type" evidence="5">
    <location>
        <begin position="145"/>
        <end position="218"/>
    </location>
</feature>
<dbReference type="PROSITE" id="PS50042">
    <property type="entry name" value="CNMP_BINDING_3"/>
    <property type="match status" value="1"/>
</dbReference>
<dbReference type="InterPro" id="IPR050397">
    <property type="entry name" value="Env_Response_Regulators"/>
</dbReference>
<name>A0A1H5XTK1_9CLOT</name>
<dbReference type="SMART" id="SM00100">
    <property type="entry name" value="cNMP"/>
    <property type="match status" value="1"/>
</dbReference>
<keyword evidence="7" id="KW-1185">Reference proteome</keyword>
<dbReference type="CDD" id="cd00038">
    <property type="entry name" value="CAP_ED"/>
    <property type="match status" value="1"/>
</dbReference>
<keyword evidence="1" id="KW-0805">Transcription regulation</keyword>
<evidence type="ECO:0000256" key="2">
    <source>
        <dbReference type="ARBA" id="ARBA00023125"/>
    </source>
</evidence>
<dbReference type="Pfam" id="PF13545">
    <property type="entry name" value="HTH_Crp_2"/>
    <property type="match status" value="1"/>
</dbReference>
<reference evidence="7" key="1">
    <citation type="submission" date="2016-10" db="EMBL/GenBank/DDBJ databases">
        <authorList>
            <person name="Varghese N."/>
            <person name="Submissions S."/>
        </authorList>
    </citation>
    <scope>NUCLEOTIDE SEQUENCE [LARGE SCALE GENOMIC DNA]</scope>
    <source>
        <strain evidence="7">DSM 5463</strain>
    </source>
</reference>
<dbReference type="PRINTS" id="PR00034">
    <property type="entry name" value="HTHCRP"/>
</dbReference>
<dbReference type="GO" id="GO:0003677">
    <property type="term" value="F:DNA binding"/>
    <property type="evidence" value="ECO:0007669"/>
    <property type="project" value="UniProtKB-KW"/>
</dbReference>
<organism evidence="6 7">
    <name type="scientific">Caloramator fervidus</name>
    <dbReference type="NCBI Taxonomy" id="29344"/>
    <lineage>
        <taxon>Bacteria</taxon>
        <taxon>Bacillati</taxon>
        <taxon>Bacillota</taxon>
        <taxon>Clostridia</taxon>
        <taxon>Eubacteriales</taxon>
        <taxon>Clostridiaceae</taxon>
        <taxon>Caloramator</taxon>
    </lineage>
</organism>
<dbReference type="PANTHER" id="PTHR24567">
    <property type="entry name" value="CRP FAMILY TRANSCRIPTIONAL REGULATORY PROTEIN"/>
    <property type="match status" value="1"/>
</dbReference>
<dbReference type="Proteomes" id="UP000242850">
    <property type="component" value="Unassembled WGS sequence"/>
</dbReference>
<evidence type="ECO:0000256" key="3">
    <source>
        <dbReference type="ARBA" id="ARBA00023163"/>
    </source>
</evidence>
<dbReference type="InterPro" id="IPR036390">
    <property type="entry name" value="WH_DNA-bd_sf"/>
</dbReference>
<dbReference type="PROSITE" id="PS51063">
    <property type="entry name" value="HTH_CRP_2"/>
    <property type="match status" value="1"/>
</dbReference>
<dbReference type="RefSeq" id="WP_103896742.1">
    <property type="nucleotide sequence ID" value="NZ_FNUK01000037.1"/>
</dbReference>